<sequence>MNKWFKKTLVILFTIATFGMVSPPAALMMEEQTSKDTAGSSSEDGKLLASSHEFSVEQLLHLAEEQSYLKFGNKIGPVIEDEFKEVILPKIEETITEFAENDERFLNVILSKKPAGGMGEKIFHIYDAQTGEDLIRFHVRRDNPPHQGFWFNFHYHTYHDSFASHHELGSIYWDKNTPPNWMAN</sequence>
<evidence type="ECO:0000256" key="1">
    <source>
        <dbReference type="SAM" id="SignalP"/>
    </source>
</evidence>
<keyword evidence="3" id="KW-1185">Reference proteome</keyword>
<dbReference type="InterPro" id="IPR025616">
    <property type="entry name" value="YpjP"/>
</dbReference>
<dbReference type="Pfam" id="PF14005">
    <property type="entry name" value="YpjP"/>
    <property type="match status" value="1"/>
</dbReference>
<feature type="chain" id="PRO_5038467324" description="Cell division protein FtsK" evidence="1">
    <location>
        <begin position="29"/>
        <end position="184"/>
    </location>
</feature>
<proteinExistence type="predicted"/>
<feature type="signal peptide" evidence="1">
    <location>
        <begin position="1"/>
        <end position="28"/>
    </location>
</feature>
<dbReference type="Proteomes" id="UP000448867">
    <property type="component" value="Unassembled WGS sequence"/>
</dbReference>
<keyword evidence="1" id="KW-0732">Signal</keyword>
<evidence type="ECO:0008006" key="4">
    <source>
        <dbReference type="Google" id="ProtNLM"/>
    </source>
</evidence>
<comment type="caution">
    <text evidence="2">The sequence shown here is derived from an EMBL/GenBank/DDBJ whole genome shotgun (WGS) entry which is preliminary data.</text>
</comment>
<reference evidence="2 3" key="1">
    <citation type="submission" date="2019-11" db="EMBL/GenBank/DDBJ databases">
        <title>Bacillus lacus genome.</title>
        <authorList>
            <person name="Allen C.J."/>
            <person name="Newman J.D."/>
        </authorList>
    </citation>
    <scope>NUCLEOTIDE SEQUENCE [LARGE SCALE GENOMIC DNA]</scope>
    <source>
        <strain evidence="2 3">KCTC 33946</strain>
    </source>
</reference>
<organism evidence="2 3">
    <name type="scientific">Metabacillus lacus</name>
    <dbReference type="NCBI Taxonomy" id="1983721"/>
    <lineage>
        <taxon>Bacteria</taxon>
        <taxon>Bacillati</taxon>
        <taxon>Bacillota</taxon>
        <taxon>Bacilli</taxon>
        <taxon>Bacillales</taxon>
        <taxon>Bacillaceae</taxon>
        <taxon>Metabacillus</taxon>
    </lineage>
</organism>
<protein>
    <recommendedName>
        <fullName evidence="4">Cell division protein FtsK</fullName>
    </recommendedName>
</protein>
<dbReference type="OrthoDB" id="2435352at2"/>
<gene>
    <name evidence="2" type="ORF">GJU40_01825</name>
</gene>
<accession>A0A7X2IW60</accession>
<evidence type="ECO:0000313" key="2">
    <source>
        <dbReference type="EMBL" id="MRX70906.1"/>
    </source>
</evidence>
<dbReference type="EMBL" id="WKKI01000002">
    <property type="protein sequence ID" value="MRX70906.1"/>
    <property type="molecule type" value="Genomic_DNA"/>
</dbReference>
<evidence type="ECO:0000313" key="3">
    <source>
        <dbReference type="Proteomes" id="UP000448867"/>
    </source>
</evidence>
<dbReference type="RefSeq" id="WP_154306036.1">
    <property type="nucleotide sequence ID" value="NZ_WKKI01000002.1"/>
</dbReference>
<name>A0A7X2IW60_9BACI</name>
<dbReference type="AlphaFoldDB" id="A0A7X2IW60"/>